<evidence type="ECO:0000256" key="3">
    <source>
        <dbReference type="ARBA" id="ARBA00022705"/>
    </source>
</evidence>
<evidence type="ECO:0000256" key="1">
    <source>
        <dbReference type="ARBA" id="ARBA00004123"/>
    </source>
</evidence>
<dbReference type="Proteomes" id="UP001159641">
    <property type="component" value="Unassembled WGS sequence"/>
</dbReference>
<keyword evidence="3" id="KW-0235">DNA replication</keyword>
<dbReference type="SUPFAM" id="SSF48019">
    <property type="entry name" value="post-AAA+ oligomerization domain-like"/>
    <property type="match status" value="1"/>
</dbReference>
<name>A0AB34HUC1_ESCRO</name>
<dbReference type="CDD" id="cd17752">
    <property type="entry name" value="BRCT_RFC1"/>
    <property type="match status" value="1"/>
</dbReference>
<dbReference type="GO" id="GO:0005524">
    <property type="term" value="F:ATP binding"/>
    <property type="evidence" value="ECO:0007669"/>
    <property type="project" value="UniProtKB-KW"/>
</dbReference>
<dbReference type="GO" id="GO:0016887">
    <property type="term" value="F:ATP hydrolysis activity"/>
    <property type="evidence" value="ECO:0007669"/>
    <property type="project" value="InterPro"/>
</dbReference>
<evidence type="ECO:0000256" key="7">
    <source>
        <dbReference type="SAM" id="MobiDB-lite"/>
    </source>
</evidence>
<dbReference type="AlphaFoldDB" id="A0AB34HUC1"/>
<dbReference type="SUPFAM" id="SSF52540">
    <property type="entry name" value="P-loop containing nucleoside triphosphate hydrolases"/>
    <property type="match status" value="1"/>
</dbReference>
<dbReference type="InterPro" id="IPR036420">
    <property type="entry name" value="BRCT_dom_sf"/>
</dbReference>
<dbReference type="FunFam" id="3.40.50.10190:FF:000001">
    <property type="entry name" value="Replication factor C subunit 1"/>
    <property type="match status" value="1"/>
</dbReference>
<comment type="subcellular location">
    <subcellularLocation>
        <location evidence="1">Nucleus</location>
    </subcellularLocation>
</comment>
<keyword evidence="6" id="KW-0539">Nucleus</keyword>
<dbReference type="InterPro" id="IPR003959">
    <property type="entry name" value="ATPase_AAA_core"/>
</dbReference>
<dbReference type="InterPro" id="IPR013725">
    <property type="entry name" value="DNA_replication_fac_RFC1_C"/>
</dbReference>
<evidence type="ECO:0000256" key="2">
    <source>
        <dbReference type="ARBA" id="ARBA00006116"/>
    </source>
</evidence>
<dbReference type="GO" id="GO:0061860">
    <property type="term" value="F:DNA clamp unloader activity"/>
    <property type="evidence" value="ECO:0007669"/>
    <property type="project" value="TreeGrafter"/>
</dbReference>
<proteinExistence type="inferred from homology"/>
<feature type="region of interest" description="Disordered" evidence="7">
    <location>
        <begin position="19"/>
        <end position="42"/>
    </location>
</feature>
<dbReference type="GO" id="GO:0005634">
    <property type="term" value="C:nucleus"/>
    <property type="evidence" value="ECO:0007669"/>
    <property type="project" value="UniProtKB-SubCell"/>
</dbReference>
<dbReference type="GO" id="GO:0005663">
    <property type="term" value="C:DNA replication factor C complex"/>
    <property type="evidence" value="ECO:0007669"/>
    <property type="project" value="InterPro"/>
</dbReference>
<dbReference type="Pfam" id="PF00004">
    <property type="entry name" value="AAA"/>
    <property type="match status" value="1"/>
</dbReference>
<reference evidence="9 10" key="1">
    <citation type="submission" date="2022-11" db="EMBL/GenBank/DDBJ databases">
        <title>Whole genome sequence of Eschrichtius robustus ER-17-0199.</title>
        <authorList>
            <person name="Bruniche-Olsen A."/>
            <person name="Black A.N."/>
            <person name="Fields C.J."/>
            <person name="Walden K."/>
            <person name="Dewoody J.A."/>
        </authorList>
    </citation>
    <scope>NUCLEOTIDE SEQUENCE [LARGE SCALE GENOMIC DNA]</scope>
    <source>
        <strain evidence="9">ER-17-0199</strain>
        <tissue evidence="9">Blubber</tissue>
    </source>
</reference>
<keyword evidence="4" id="KW-0547">Nucleotide-binding</keyword>
<evidence type="ECO:0000256" key="6">
    <source>
        <dbReference type="ARBA" id="ARBA00023242"/>
    </source>
</evidence>
<evidence type="ECO:0000259" key="8">
    <source>
        <dbReference type="PROSITE" id="PS50172"/>
    </source>
</evidence>
<feature type="compositionally biased region" description="Basic and acidic residues" evidence="7">
    <location>
        <begin position="77"/>
        <end position="94"/>
    </location>
</feature>
<evidence type="ECO:0000313" key="10">
    <source>
        <dbReference type="Proteomes" id="UP001159641"/>
    </source>
</evidence>
<gene>
    <name evidence="9" type="ORF">J1605_018301</name>
</gene>
<keyword evidence="10" id="KW-1185">Reference proteome</keyword>
<comment type="similarity">
    <text evidence="2">Belongs to the activator 1 large subunit family.</text>
</comment>
<dbReference type="GO" id="GO:0003689">
    <property type="term" value="F:DNA clamp loader activity"/>
    <property type="evidence" value="ECO:0007669"/>
    <property type="project" value="InterPro"/>
</dbReference>
<dbReference type="SMART" id="SM00292">
    <property type="entry name" value="BRCT"/>
    <property type="match status" value="1"/>
</dbReference>
<dbReference type="InterPro" id="IPR027417">
    <property type="entry name" value="P-loop_NTPase"/>
</dbReference>
<dbReference type="PIRSF" id="PIRSF036578">
    <property type="entry name" value="RFC1"/>
    <property type="match status" value="1"/>
</dbReference>
<feature type="region of interest" description="Disordered" evidence="7">
    <location>
        <begin position="75"/>
        <end position="96"/>
    </location>
</feature>
<dbReference type="SUPFAM" id="SSF52113">
    <property type="entry name" value="BRCT domain"/>
    <property type="match status" value="1"/>
</dbReference>
<dbReference type="CDD" id="cd00009">
    <property type="entry name" value="AAA"/>
    <property type="match status" value="1"/>
</dbReference>
<dbReference type="Pfam" id="PF00533">
    <property type="entry name" value="BRCT"/>
    <property type="match status" value="1"/>
</dbReference>
<dbReference type="InterPro" id="IPR001357">
    <property type="entry name" value="BRCT_dom"/>
</dbReference>
<dbReference type="PANTHER" id="PTHR23389">
    <property type="entry name" value="CHROMOSOME TRANSMISSION FIDELITY FACTOR 18"/>
    <property type="match status" value="1"/>
</dbReference>
<feature type="compositionally biased region" description="Acidic residues" evidence="7">
    <location>
        <begin position="604"/>
        <end position="615"/>
    </location>
</feature>
<evidence type="ECO:0000313" key="9">
    <source>
        <dbReference type="EMBL" id="KAJ8795286.1"/>
    </source>
</evidence>
<comment type="caution">
    <text evidence="9">The sequence shown here is derived from an EMBL/GenBank/DDBJ whole genome shotgun (WGS) entry which is preliminary data.</text>
</comment>
<evidence type="ECO:0000256" key="4">
    <source>
        <dbReference type="ARBA" id="ARBA00022741"/>
    </source>
</evidence>
<dbReference type="InterPro" id="IPR012178">
    <property type="entry name" value="RFC1"/>
</dbReference>
<feature type="region of interest" description="Disordered" evidence="7">
    <location>
        <begin position="598"/>
        <end position="625"/>
    </location>
</feature>
<sequence length="647" mass="72523">MKLTPTSVLDYFGTASVQRSDKKMVASRRKEPSQNADDSRLNDEAIAKQLQLDEDAELERQLHEDEEFARTLAMLDEEPKTKKSISPEDSEKRRTNYQAYRSYLNREGPKALGSKEIPKGAENCLEGLTFVITGVLESIERDEAKSLIERYGGKVTGNVSKKTNYLVMGRDSGQSKSDKAAALGTKIIDEDGLLNLIRTMPGKKSKYEIAAEAEMKKEKSKLERTPQKNDQGKRKISPTKKESESKKCKLTPKKESSIKSIKKETSMFQRGLHFKEQVAEETNGDSWARNLADDSSENKVENLLWVDKYKPASLKTIIGQQAKFGKFAGKDDGSSFKAALLSGPPGVGKTTTASLVCQELGYSYVELNASDTRSKNSLKEIVAESLNNTSIKGFYSSFTQSEYVVCTKGDMKKHLMLLSRAADSISDGDLVDRQIRNKQNWSLLPTQAIYASVLPGELMRGYMTQFPTFPSWLGKHSSMGKHDRIVQDLALHMSLRTYSSKRTVNVDYLSHIRDALVQPLTSQGIEGVQDVVALMDTYYLMKEDFENIMEISSWGDRPSPFSKLDPKVKAAFTRAYNKEVHLIPYSLQAVKIHRHSTGPALDSEYNEELNEDDSQSDEKDQDTLETDAMIKVVFSSANRRSYGTPSK</sequence>
<dbReference type="GO" id="GO:0006260">
    <property type="term" value="P:DNA replication"/>
    <property type="evidence" value="ECO:0007669"/>
    <property type="project" value="UniProtKB-KW"/>
</dbReference>
<dbReference type="GO" id="GO:0003677">
    <property type="term" value="F:DNA binding"/>
    <property type="evidence" value="ECO:0007669"/>
    <property type="project" value="InterPro"/>
</dbReference>
<dbReference type="Gene3D" id="3.40.50.300">
    <property type="entry name" value="P-loop containing nucleotide triphosphate hydrolases"/>
    <property type="match status" value="1"/>
</dbReference>
<protein>
    <recommendedName>
        <fullName evidence="8">BRCT domain-containing protein</fullName>
    </recommendedName>
</protein>
<accession>A0AB34HUC1</accession>
<dbReference type="Gene3D" id="3.40.50.10190">
    <property type="entry name" value="BRCT domain"/>
    <property type="match status" value="1"/>
</dbReference>
<evidence type="ECO:0000256" key="5">
    <source>
        <dbReference type="ARBA" id="ARBA00022840"/>
    </source>
</evidence>
<dbReference type="GO" id="GO:0006281">
    <property type="term" value="P:DNA repair"/>
    <property type="evidence" value="ECO:0007669"/>
    <property type="project" value="InterPro"/>
</dbReference>
<organism evidence="9 10">
    <name type="scientific">Eschrichtius robustus</name>
    <name type="common">California gray whale</name>
    <name type="synonym">Eschrichtius gibbosus</name>
    <dbReference type="NCBI Taxonomy" id="9764"/>
    <lineage>
        <taxon>Eukaryota</taxon>
        <taxon>Metazoa</taxon>
        <taxon>Chordata</taxon>
        <taxon>Craniata</taxon>
        <taxon>Vertebrata</taxon>
        <taxon>Euteleostomi</taxon>
        <taxon>Mammalia</taxon>
        <taxon>Eutheria</taxon>
        <taxon>Laurasiatheria</taxon>
        <taxon>Artiodactyla</taxon>
        <taxon>Whippomorpha</taxon>
        <taxon>Cetacea</taxon>
        <taxon>Mysticeti</taxon>
        <taxon>Eschrichtiidae</taxon>
        <taxon>Eschrichtius</taxon>
    </lineage>
</organism>
<keyword evidence="5" id="KW-0067">ATP-binding</keyword>
<feature type="domain" description="BRCT" evidence="8">
    <location>
        <begin position="120"/>
        <end position="198"/>
    </location>
</feature>
<dbReference type="PROSITE" id="PS50172">
    <property type="entry name" value="BRCT"/>
    <property type="match status" value="1"/>
</dbReference>
<feature type="region of interest" description="Disordered" evidence="7">
    <location>
        <begin position="215"/>
        <end position="256"/>
    </location>
</feature>
<dbReference type="Pfam" id="PF08519">
    <property type="entry name" value="RFC1"/>
    <property type="match status" value="1"/>
</dbReference>
<dbReference type="EMBL" id="JAIQCJ010000577">
    <property type="protein sequence ID" value="KAJ8795286.1"/>
    <property type="molecule type" value="Genomic_DNA"/>
</dbReference>
<dbReference type="PANTHER" id="PTHR23389:SF6">
    <property type="entry name" value="REPLICATION FACTOR C SUBUNIT 1"/>
    <property type="match status" value="1"/>
</dbReference>
<dbReference type="InterPro" id="IPR008921">
    <property type="entry name" value="DNA_pol3_clamp-load_cplx_C"/>
</dbReference>